<protein>
    <submittedName>
        <fullName evidence="1">Uncharacterized protein</fullName>
    </submittedName>
</protein>
<evidence type="ECO:0000313" key="2">
    <source>
        <dbReference type="Proteomes" id="UP000266196"/>
    </source>
</evidence>
<dbReference type="EMBL" id="QUTE01017213">
    <property type="protein sequence ID" value="RHY94070.1"/>
    <property type="molecule type" value="Genomic_DNA"/>
</dbReference>
<gene>
    <name evidence="1" type="ORF">DYB31_016116</name>
</gene>
<evidence type="ECO:0000313" key="1">
    <source>
        <dbReference type="EMBL" id="RHY94070.1"/>
    </source>
</evidence>
<name>A0A397EQQ4_APHAT</name>
<reference evidence="1 2" key="1">
    <citation type="submission" date="2018-08" db="EMBL/GenBank/DDBJ databases">
        <title>Aphanomyces genome sequencing and annotation.</title>
        <authorList>
            <person name="Minardi D."/>
            <person name="Oidtmann B."/>
            <person name="Van Der Giezen M."/>
            <person name="Studholme D.J."/>
        </authorList>
    </citation>
    <scope>NUCLEOTIDE SEQUENCE [LARGE SCALE GENOMIC DNA]</scope>
    <source>
        <strain evidence="1 2">197901</strain>
    </source>
</reference>
<proteinExistence type="predicted"/>
<dbReference type="Proteomes" id="UP000266196">
    <property type="component" value="Unassembled WGS sequence"/>
</dbReference>
<dbReference type="AlphaFoldDB" id="A0A397EQQ4"/>
<sequence>MTACADAEELMQLWTKAHFSSQCQVCSQRRRSKLRSRGRTRALLPVQSRVKESVVKQPVVKEPVEMASVVKEPVEMASVVKELAVMASVVIPEAQASAGCNNLGLSSGDAVDD</sequence>
<accession>A0A397EQQ4</accession>
<comment type="caution">
    <text evidence="1">The sequence shown here is derived from an EMBL/GenBank/DDBJ whole genome shotgun (WGS) entry which is preliminary data.</text>
</comment>
<organism evidence="1 2">
    <name type="scientific">Aphanomyces astaci</name>
    <name type="common">Crayfish plague agent</name>
    <dbReference type="NCBI Taxonomy" id="112090"/>
    <lineage>
        <taxon>Eukaryota</taxon>
        <taxon>Sar</taxon>
        <taxon>Stramenopiles</taxon>
        <taxon>Oomycota</taxon>
        <taxon>Saprolegniomycetes</taxon>
        <taxon>Saprolegniales</taxon>
        <taxon>Verrucalvaceae</taxon>
        <taxon>Aphanomyces</taxon>
    </lineage>
</organism>